<comment type="caution">
    <text evidence="20">The sequence shown here is derived from an EMBL/GenBank/DDBJ whole genome shotgun (WGS) entry which is preliminary data.</text>
</comment>
<gene>
    <name evidence="20" type="primary">Cnig_chr_V.g17704</name>
    <name evidence="20" type="ORF">B9Z55_017704</name>
</gene>
<feature type="transmembrane region" description="Helical" evidence="19">
    <location>
        <begin position="568"/>
        <end position="586"/>
    </location>
</feature>
<feature type="transmembrane region" description="Helical" evidence="19">
    <location>
        <begin position="49"/>
        <end position="69"/>
    </location>
</feature>
<evidence type="ECO:0000256" key="14">
    <source>
        <dbReference type="ARBA" id="ARBA00061678"/>
    </source>
</evidence>
<comment type="subcellular location">
    <subcellularLocation>
        <location evidence="1">Cell projection</location>
        <location evidence="1">Cilium membrane</location>
        <topology evidence="1">Multi-pass membrane protein</topology>
    </subcellularLocation>
</comment>
<evidence type="ECO:0000256" key="4">
    <source>
        <dbReference type="ARBA" id="ARBA00022606"/>
    </source>
</evidence>
<dbReference type="Proteomes" id="UP000230233">
    <property type="component" value="Chromosome V"/>
</dbReference>
<feature type="transmembrane region" description="Helical" evidence="19">
    <location>
        <begin position="274"/>
        <end position="294"/>
    </location>
</feature>
<evidence type="ECO:0000256" key="10">
    <source>
        <dbReference type="ARBA" id="ARBA00023170"/>
    </source>
</evidence>
<keyword evidence="2" id="KW-1003">Cell membrane</keyword>
<feature type="transmembrane region" description="Helical" evidence="19">
    <location>
        <begin position="98"/>
        <end position="120"/>
    </location>
</feature>
<sequence length="626" mass="71578">MPTSGSYLHWINIAHTVPQVGFFASTVIGSMVLFLNLCGAQNKFGPYKYIVNSFTILGMIFAVVEVIVYPNVHNYNAGFLFFTFAESLGVIDMSLRNIFLASYTFSYAATIALVATQFIYRYWAIFDVNKLRYFQGFYWLFWPAFCSCFGLQYALGTLHFLEMDTVSMDYFREEMQYKYEWNISEIPAMALLACDPSNGMVRWKNVAGVLNITFIVMTLYGIMIFCGWSMYSKMEEKIRNFSDELKNHQKQLFKTLVLQVQIILSAWTKLKFQITASTIILFTPLFLVILLPLFNPRVSFPSGAFLCSFTSYPAMDSIIVMYVVSQYRQTAKHLYDKFRRALKSSRHASTTVHTAVSGVFKKSKYGEQVLYFRCGIVSGTYGILNVHFVYRYLTLKRNAFVNKHFMPYGLILAVMYVVVHIAIWAAVRGNKEKRALLRIQVTGLCLHSSPEMRDYIREPFQELHNESFDDITFVAGLFSETTAEIAKRSWTGILLLTVIASYSIVLYFTLGYKIVTGINVQSTTMSKQTSQMQKQLFKALTIQTIIPICVSFMPCSLSFYGAALRIDFVNWVYWGSAVAVSFFPFLDPADVTLFLPTLRKRLISFGHVDNSISAVHQHYSDTSVGH</sequence>
<dbReference type="Pfam" id="PF10326">
    <property type="entry name" value="7TM_GPCR_Str"/>
    <property type="match status" value="2"/>
</dbReference>
<evidence type="ECO:0000256" key="6">
    <source>
        <dbReference type="ARBA" id="ARBA00022725"/>
    </source>
</evidence>
<organism evidence="20 21">
    <name type="scientific">Caenorhabditis nigoni</name>
    <dbReference type="NCBI Taxonomy" id="1611254"/>
    <lineage>
        <taxon>Eukaryota</taxon>
        <taxon>Metazoa</taxon>
        <taxon>Ecdysozoa</taxon>
        <taxon>Nematoda</taxon>
        <taxon>Chromadorea</taxon>
        <taxon>Rhabditida</taxon>
        <taxon>Rhabditina</taxon>
        <taxon>Rhabditomorpha</taxon>
        <taxon>Rhabditoidea</taxon>
        <taxon>Rhabditidae</taxon>
        <taxon>Peloderinae</taxon>
        <taxon>Caenorhabditis</taxon>
    </lineage>
</organism>
<feature type="transmembrane region" description="Helical" evidence="19">
    <location>
        <begin position="535"/>
        <end position="561"/>
    </location>
</feature>
<dbReference type="Pfam" id="PF10319">
    <property type="entry name" value="7TM_GPCR_Srj"/>
    <property type="match status" value="1"/>
</dbReference>
<dbReference type="InterPro" id="IPR019428">
    <property type="entry name" value="7TM_GPCR_serpentine_rcpt_Str"/>
</dbReference>
<dbReference type="GO" id="GO:0060170">
    <property type="term" value="C:ciliary membrane"/>
    <property type="evidence" value="ECO:0007669"/>
    <property type="project" value="UniProtKB-SubCell"/>
</dbReference>
<keyword evidence="7 19" id="KW-1133">Transmembrane helix</keyword>
<dbReference type="FunFam" id="1.20.1070.10:FF:000128">
    <property type="entry name" value="Seven TM Receptor"/>
    <property type="match status" value="1"/>
</dbReference>
<evidence type="ECO:0000313" key="20">
    <source>
        <dbReference type="EMBL" id="PIC24320.1"/>
    </source>
</evidence>
<dbReference type="OrthoDB" id="10336454at2759"/>
<evidence type="ECO:0000256" key="12">
    <source>
        <dbReference type="ARBA" id="ARBA00023273"/>
    </source>
</evidence>
<dbReference type="PANTHER" id="PTHR46000:SF9">
    <property type="entry name" value="SEVEN TM RECEPTOR"/>
    <property type="match status" value="1"/>
</dbReference>
<dbReference type="InterPro" id="IPR019423">
    <property type="entry name" value="7TM_GPCR_serpentine_rcpt_Srj"/>
</dbReference>
<comment type="subunit">
    <text evidence="15">Interacts with odr-4.</text>
</comment>
<protein>
    <recommendedName>
        <fullName evidence="16">Serpentine receptor class r-10</fullName>
    </recommendedName>
    <alternativeName>
        <fullName evidence="17">Odorant response abnormal protein 10</fullName>
    </alternativeName>
    <alternativeName>
        <fullName evidence="18">Olfactory receptor 10</fullName>
    </alternativeName>
</protein>
<evidence type="ECO:0000256" key="15">
    <source>
        <dbReference type="ARBA" id="ARBA00064300"/>
    </source>
</evidence>
<keyword evidence="4" id="KW-0716">Sensory transduction</keyword>
<evidence type="ECO:0000256" key="11">
    <source>
        <dbReference type="ARBA" id="ARBA00023180"/>
    </source>
</evidence>
<comment type="function">
    <text evidence="13">An odorant receptor which affects chemotaxis to the volatile odorant diacetyl. Specifies AWA neuronal cell fate via the odr-7 pathway.</text>
</comment>
<keyword evidence="8" id="KW-0969">Cilium</keyword>
<evidence type="ECO:0000256" key="1">
    <source>
        <dbReference type="ARBA" id="ARBA00004272"/>
    </source>
</evidence>
<evidence type="ECO:0000313" key="21">
    <source>
        <dbReference type="Proteomes" id="UP000230233"/>
    </source>
</evidence>
<name>A0A2G5TAN4_9PELO</name>
<feature type="transmembrane region" description="Helical" evidence="19">
    <location>
        <begin position="370"/>
        <end position="393"/>
    </location>
</feature>
<keyword evidence="9 19" id="KW-0472">Membrane</keyword>
<reference evidence="21" key="1">
    <citation type="submission" date="2017-10" db="EMBL/GenBank/DDBJ databases">
        <title>Rapid genome shrinkage in a self-fertile nematode reveals novel sperm competition proteins.</title>
        <authorList>
            <person name="Yin D."/>
            <person name="Schwarz E.M."/>
            <person name="Thomas C.G."/>
            <person name="Felde R.L."/>
            <person name="Korf I.F."/>
            <person name="Cutter A.D."/>
            <person name="Schartner C.M."/>
            <person name="Ralston E.J."/>
            <person name="Meyer B.J."/>
            <person name="Haag E.S."/>
        </authorList>
    </citation>
    <scope>NUCLEOTIDE SEQUENCE [LARGE SCALE GENOMIC DNA]</scope>
    <source>
        <strain evidence="21">JU1422</strain>
    </source>
</reference>
<proteinExistence type="inferred from homology"/>
<feature type="transmembrane region" description="Helical" evidence="19">
    <location>
        <begin position="209"/>
        <end position="231"/>
    </location>
</feature>
<feature type="transmembrane region" description="Helical" evidence="19">
    <location>
        <begin position="300"/>
        <end position="324"/>
    </location>
</feature>
<evidence type="ECO:0000256" key="9">
    <source>
        <dbReference type="ARBA" id="ARBA00023136"/>
    </source>
</evidence>
<dbReference type="GO" id="GO:0007608">
    <property type="term" value="P:sensory perception of smell"/>
    <property type="evidence" value="ECO:0007669"/>
    <property type="project" value="UniProtKB-KW"/>
</dbReference>
<evidence type="ECO:0000256" key="5">
    <source>
        <dbReference type="ARBA" id="ARBA00022692"/>
    </source>
</evidence>
<evidence type="ECO:0000256" key="7">
    <source>
        <dbReference type="ARBA" id="ARBA00022989"/>
    </source>
</evidence>
<feature type="transmembrane region" description="Helical" evidence="19">
    <location>
        <begin position="140"/>
        <end position="161"/>
    </location>
</feature>
<evidence type="ECO:0000256" key="19">
    <source>
        <dbReference type="SAM" id="Phobius"/>
    </source>
</evidence>
<dbReference type="GO" id="GO:0006935">
    <property type="term" value="P:chemotaxis"/>
    <property type="evidence" value="ECO:0007669"/>
    <property type="project" value="UniProtKB-KW"/>
</dbReference>
<dbReference type="PANTHER" id="PTHR46000">
    <property type="entry name" value="SEVEN TM RECEPTOR-RELATED"/>
    <property type="match status" value="1"/>
</dbReference>
<evidence type="ECO:0000256" key="13">
    <source>
        <dbReference type="ARBA" id="ARBA00054965"/>
    </source>
</evidence>
<keyword evidence="21" id="KW-1185">Reference proteome</keyword>
<evidence type="ECO:0000256" key="2">
    <source>
        <dbReference type="ARBA" id="ARBA00022475"/>
    </source>
</evidence>
<evidence type="ECO:0000256" key="17">
    <source>
        <dbReference type="ARBA" id="ARBA00078653"/>
    </source>
</evidence>
<evidence type="ECO:0000256" key="16">
    <source>
        <dbReference type="ARBA" id="ARBA00067967"/>
    </source>
</evidence>
<feature type="transmembrane region" description="Helical" evidence="19">
    <location>
        <begin position="20"/>
        <end position="37"/>
    </location>
</feature>
<feature type="transmembrane region" description="Helical" evidence="19">
    <location>
        <begin position="405"/>
        <end position="427"/>
    </location>
</feature>
<keyword evidence="10" id="KW-0675">Receptor</keyword>
<keyword evidence="11" id="KW-0325">Glycoprotein</keyword>
<accession>A0A2G5TAN4</accession>
<keyword evidence="5 19" id="KW-0812">Transmembrane</keyword>
<dbReference type="EMBL" id="PDUG01000005">
    <property type="protein sequence ID" value="PIC24320.1"/>
    <property type="molecule type" value="Genomic_DNA"/>
</dbReference>
<dbReference type="AlphaFoldDB" id="A0A2G5TAN4"/>
<keyword evidence="12" id="KW-0966">Cell projection</keyword>
<keyword evidence="3" id="KW-0145">Chemotaxis</keyword>
<keyword evidence="6" id="KW-0552">Olfaction</keyword>
<feature type="transmembrane region" description="Helical" evidence="19">
    <location>
        <begin position="493"/>
        <end position="515"/>
    </location>
</feature>
<evidence type="ECO:0000256" key="3">
    <source>
        <dbReference type="ARBA" id="ARBA00022500"/>
    </source>
</evidence>
<evidence type="ECO:0000256" key="18">
    <source>
        <dbReference type="ARBA" id="ARBA00082489"/>
    </source>
</evidence>
<comment type="similarity">
    <text evidence="14">Belongs to the nematode receptor-like protein str family.</text>
</comment>
<dbReference type="SUPFAM" id="SSF81321">
    <property type="entry name" value="Family A G protein-coupled receptor-like"/>
    <property type="match status" value="1"/>
</dbReference>
<evidence type="ECO:0000256" key="8">
    <source>
        <dbReference type="ARBA" id="ARBA00023069"/>
    </source>
</evidence>